<comment type="similarity">
    <text evidence="1">Belongs to the sel-1 family.</text>
</comment>
<dbReference type="AlphaFoldDB" id="A0A1J4L058"/>
<dbReference type="Gene3D" id="1.25.40.10">
    <property type="entry name" value="Tetratricopeptide repeat domain"/>
    <property type="match status" value="1"/>
</dbReference>
<gene>
    <name evidence="2" type="ORF">TRFO_41487</name>
</gene>
<dbReference type="InterPro" id="IPR011990">
    <property type="entry name" value="TPR-like_helical_dom_sf"/>
</dbReference>
<dbReference type="RefSeq" id="XP_068370023.1">
    <property type="nucleotide sequence ID" value="XM_068513799.1"/>
</dbReference>
<dbReference type="PANTHER" id="PTHR11102">
    <property type="entry name" value="SEL-1-LIKE PROTEIN"/>
    <property type="match status" value="1"/>
</dbReference>
<dbReference type="GeneID" id="94848503"/>
<dbReference type="InterPro" id="IPR006597">
    <property type="entry name" value="Sel1-like"/>
</dbReference>
<sequence>MSIDLGNSDAMFCYANMFKDGEGIERNYSKAIKYYKMAADKGYSRALAKYNTILESLPIND</sequence>
<dbReference type="InterPro" id="IPR050767">
    <property type="entry name" value="Sel1_AlgK"/>
</dbReference>
<dbReference type="OrthoDB" id="2384430at2759"/>
<protein>
    <recommendedName>
        <fullName evidence="4">Sel1 repeat family protein</fullName>
    </recommendedName>
</protein>
<evidence type="ECO:0000256" key="1">
    <source>
        <dbReference type="ARBA" id="ARBA00038101"/>
    </source>
</evidence>
<accession>A0A1J4L058</accession>
<dbReference type="VEuPathDB" id="TrichDB:TRFO_41487"/>
<proteinExistence type="inferred from homology"/>
<reference evidence="2" key="1">
    <citation type="submission" date="2016-10" db="EMBL/GenBank/DDBJ databases">
        <authorList>
            <person name="Benchimol M."/>
            <person name="Almeida L.G."/>
            <person name="Vasconcelos A.T."/>
            <person name="Perreira-Neves A."/>
            <person name="Rosa I.A."/>
            <person name="Tasca T."/>
            <person name="Bogo M.R."/>
            <person name="de Souza W."/>
        </authorList>
    </citation>
    <scope>NUCLEOTIDE SEQUENCE [LARGE SCALE GENOMIC DNA]</scope>
    <source>
        <strain evidence="2">K</strain>
    </source>
</reference>
<organism evidence="2 3">
    <name type="scientific">Tritrichomonas foetus</name>
    <dbReference type="NCBI Taxonomy" id="1144522"/>
    <lineage>
        <taxon>Eukaryota</taxon>
        <taxon>Metamonada</taxon>
        <taxon>Parabasalia</taxon>
        <taxon>Tritrichomonadida</taxon>
        <taxon>Tritrichomonadidae</taxon>
        <taxon>Tritrichomonas</taxon>
    </lineage>
</organism>
<evidence type="ECO:0008006" key="4">
    <source>
        <dbReference type="Google" id="ProtNLM"/>
    </source>
</evidence>
<dbReference type="SMART" id="SM00671">
    <property type="entry name" value="SEL1"/>
    <property type="match status" value="1"/>
</dbReference>
<evidence type="ECO:0000313" key="3">
    <source>
        <dbReference type="Proteomes" id="UP000179807"/>
    </source>
</evidence>
<evidence type="ECO:0000313" key="2">
    <source>
        <dbReference type="EMBL" id="OHT16887.1"/>
    </source>
</evidence>
<comment type="caution">
    <text evidence="2">The sequence shown here is derived from an EMBL/GenBank/DDBJ whole genome shotgun (WGS) entry which is preliminary data.</text>
</comment>
<name>A0A1J4L058_9EUKA</name>
<dbReference type="SUPFAM" id="SSF81901">
    <property type="entry name" value="HCP-like"/>
    <property type="match status" value="1"/>
</dbReference>
<dbReference type="Proteomes" id="UP000179807">
    <property type="component" value="Unassembled WGS sequence"/>
</dbReference>
<dbReference type="PANTHER" id="PTHR11102:SF160">
    <property type="entry name" value="ERAD-ASSOCIATED E3 UBIQUITIN-PROTEIN LIGASE COMPONENT HRD3"/>
    <property type="match status" value="1"/>
</dbReference>
<keyword evidence="3" id="KW-1185">Reference proteome</keyword>
<dbReference type="Pfam" id="PF08238">
    <property type="entry name" value="Sel1"/>
    <property type="match status" value="1"/>
</dbReference>
<dbReference type="EMBL" id="MLAK01000061">
    <property type="protein sequence ID" value="OHT16887.1"/>
    <property type="molecule type" value="Genomic_DNA"/>
</dbReference>